<sequence length="298" mass="33838">MALLREVFSQKEYDYEIIIASWPDAPKFTGFPKKDGPVDDWLRKIKAGCRLRKAPKEMWHIVASNYLSSRARQRYQALRATMKNLHGGTYQWDWKKFKIAMIHMCWETPSKERQGFKAAGTTDGWWWILGKVSRTSPVAKRPVSPDIPSRTNLWLTRPVRKFLPDGSPNPVAKLGDATSRTINEQNEQMPKKPLVVWWPRGERPKTIYQFVPIWLLRVTHTLDALTSHNTKHPKTMSIVAAALFTSGATPSLAAHDTDVSGLIPARDVGKFIGSLEIDLNEWLAVDPRSTPKGKALSN</sequence>
<evidence type="ECO:0000313" key="1">
    <source>
        <dbReference type="EMBL" id="KAJ3486057.1"/>
    </source>
</evidence>
<evidence type="ECO:0000313" key="2">
    <source>
        <dbReference type="Proteomes" id="UP001212997"/>
    </source>
</evidence>
<keyword evidence="2" id="KW-1185">Reference proteome</keyword>
<dbReference type="EMBL" id="JANAWD010000133">
    <property type="protein sequence ID" value="KAJ3486057.1"/>
    <property type="molecule type" value="Genomic_DNA"/>
</dbReference>
<gene>
    <name evidence="1" type="ORF">NLI96_g4512</name>
</gene>
<accession>A0AAD5V519</accession>
<organism evidence="1 2">
    <name type="scientific">Meripilus lineatus</name>
    <dbReference type="NCBI Taxonomy" id="2056292"/>
    <lineage>
        <taxon>Eukaryota</taxon>
        <taxon>Fungi</taxon>
        <taxon>Dikarya</taxon>
        <taxon>Basidiomycota</taxon>
        <taxon>Agaricomycotina</taxon>
        <taxon>Agaricomycetes</taxon>
        <taxon>Polyporales</taxon>
        <taxon>Meripilaceae</taxon>
        <taxon>Meripilus</taxon>
    </lineage>
</organism>
<comment type="caution">
    <text evidence="1">The sequence shown here is derived from an EMBL/GenBank/DDBJ whole genome shotgun (WGS) entry which is preliminary data.</text>
</comment>
<reference evidence="1" key="1">
    <citation type="submission" date="2022-07" db="EMBL/GenBank/DDBJ databases">
        <title>Genome Sequence of Physisporinus lineatus.</title>
        <authorList>
            <person name="Buettner E."/>
        </authorList>
    </citation>
    <scope>NUCLEOTIDE SEQUENCE</scope>
    <source>
        <strain evidence="1">VT162</strain>
    </source>
</reference>
<protein>
    <submittedName>
        <fullName evidence="1">Uncharacterized protein</fullName>
    </submittedName>
</protein>
<name>A0AAD5V519_9APHY</name>
<dbReference type="AlphaFoldDB" id="A0AAD5V519"/>
<proteinExistence type="predicted"/>
<dbReference type="Proteomes" id="UP001212997">
    <property type="component" value="Unassembled WGS sequence"/>
</dbReference>